<dbReference type="PANTHER" id="PTHR46401">
    <property type="entry name" value="GLYCOSYLTRANSFERASE WBBK-RELATED"/>
    <property type="match status" value="1"/>
</dbReference>
<dbReference type="Gene3D" id="3.40.50.2000">
    <property type="entry name" value="Glycogen Phosphorylase B"/>
    <property type="match status" value="2"/>
</dbReference>
<dbReference type="AlphaFoldDB" id="A0A6N8FW51"/>
<dbReference type="SUPFAM" id="SSF53756">
    <property type="entry name" value="UDP-Glycosyltransferase/glycogen phosphorylase"/>
    <property type="match status" value="1"/>
</dbReference>
<gene>
    <name evidence="4" type="ORF">BWI75_13330</name>
</gene>
<dbReference type="CDD" id="cd03809">
    <property type="entry name" value="GT4_MtfB-like"/>
    <property type="match status" value="1"/>
</dbReference>
<dbReference type="InterPro" id="IPR001296">
    <property type="entry name" value="Glyco_trans_1"/>
</dbReference>
<sequence length="375" mass="42113">MKITAYIHPIRTYLPCTGVGRHINSILLRLNELQDVDLELLLSRQWLGTDGELDPRCPLRNLPKITSPTSENVTERAWKLFGYPKMDRYISDETDWLYAPVETYLPVTKCPVAITIHDIQAFEPNLPWSRTLKHRWFRYKWGQWVHRTLSDCRIVFTVSEFSKQRMVELLGANPKKLVVVGNGVEQPFFDIASVSPETLIRPVEQPYVFMVGGLRQKKGGDHFLAVAEKLRQRNSSIQIIIAGSSEPAYVQAATAHPNIKLLGVVPDEDLPRLLRGSLCLLFLSLYEGFGIPALEAMAVGVPAVVSNCASLPEVVGDAGIVVNPEASNEIADILIALASDRSLRNEYIQRGQKWANQFTWAACADKVIEAFKEFS</sequence>
<dbReference type="InterPro" id="IPR028098">
    <property type="entry name" value="Glyco_trans_4-like_N"/>
</dbReference>
<feature type="domain" description="Glycosyl transferase family 1" evidence="2">
    <location>
        <begin position="201"/>
        <end position="354"/>
    </location>
</feature>
<dbReference type="GO" id="GO:0016757">
    <property type="term" value="F:glycosyltransferase activity"/>
    <property type="evidence" value="ECO:0007669"/>
    <property type="project" value="InterPro"/>
</dbReference>
<dbReference type="Proteomes" id="UP000441797">
    <property type="component" value="Unassembled WGS sequence"/>
</dbReference>
<proteinExistence type="predicted"/>
<dbReference type="OrthoDB" id="9797829at2"/>
<dbReference type="EMBL" id="NAPY01000019">
    <property type="protein sequence ID" value="MUL37293.1"/>
    <property type="molecule type" value="Genomic_DNA"/>
</dbReference>
<dbReference type="GO" id="GO:0009103">
    <property type="term" value="P:lipopolysaccharide biosynthetic process"/>
    <property type="evidence" value="ECO:0007669"/>
    <property type="project" value="TreeGrafter"/>
</dbReference>
<dbReference type="PANTHER" id="PTHR46401:SF2">
    <property type="entry name" value="GLYCOSYLTRANSFERASE WBBK-RELATED"/>
    <property type="match status" value="1"/>
</dbReference>
<organism evidence="4 5">
    <name type="scientific">Gloeocapsopsis dulcis AAB1 = 1H9</name>
    <dbReference type="NCBI Taxonomy" id="1433147"/>
    <lineage>
        <taxon>Bacteria</taxon>
        <taxon>Bacillati</taxon>
        <taxon>Cyanobacteriota</taxon>
        <taxon>Cyanophyceae</taxon>
        <taxon>Oscillatoriophycideae</taxon>
        <taxon>Chroococcales</taxon>
        <taxon>Chroococcaceae</taxon>
        <taxon>Gloeocapsopsis</taxon>
        <taxon>Gloeocapsopsis dulcis</taxon>
    </lineage>
</organism>
<dbReference type="Pfam" id="PF00534">
    <property type="entry name" value="Glycos_transf_1"/>
    <property type="match status" value="1"/>
</dbReference>
<evidence type="ECO:0000313" key="5">
    <source>
        <dbReference type="Proteomes" id="UP000441797"/>
    </source>
</evidence>
<keyword evidence="5" id="KW-1185">Reference proteome</keyword>
<comment type="caution">
    <text evidence="4">The sequence shown here is derived from an EMBL/GenBank/DDBJ whole genome shotgun (WGS) entry which is preliminary data.</text>
</comment>
<keyword evidence="1 4" id="KW-0808">Transferase</keyword>
<name>A0A6N8FW51_9CHRO</name>
<dbReference type="RefSeq" id="WP_105219154.1">
    <property type="nucleotide sequence ID" value="NZ_CAWNSU010000030.1"/>
</dbReference>
<feature type="domain" description="Glycosyltransferase subfamily 4-like N-terminal" evidence="3">
    <location>
        <begin position="18"/>
        <end position="185"/>
    </location>
</feature>
<evidence type="ECO:0000259" key="3">
    <source>
        <dbReference type="Pfam" id="PF13439"/>
    </source>
</evidence>
<evidence type="ECO:0000259" key="2">
    <source>
        <dbReference type="Pfam" id="PF00534"/>
    </source>
</evidence>
<protein>
    <submittedName>
        <fullName evidence="4">Group 1 glycosyl transferase</fullName>
    </submittedName>
</protein>
<evidence type="ECO:0000256" key="1">
    <source>
        <dbReference type="ARBA" id="ARBA00022679"/>
    </source>
</evidence>
<dbReference type="Pfam" id="PF13439">
    <property type="entry name" value="Glyco_transf_4"/>
    <property type="match status" value="1"/>
</dbReference>
<accession>A0A6N8FW51</accession>
<evidence type="ECO:0000313" key="4">
    <source>
        <dbReference type="EMBL" id="MUL37293.1"/>
    </source>
</evidence>
<reference evidence="4 5" key="1">
    <citation type="journal article" date="2019" name="Front. Microbiol.">
        <title>Genomic Features for Desiccation Tolerance and Sugar Biosynthesis in the Extremophile Gloeocapsopsis sp. UTEX B3054.</title>
        <authorList>
            <person name="Urrejola C."/>
            <person name="Alcorta J."/>
            <person name="Salas L."/>
            <person name="Vasquez M."/>
            <person name="Polz M.F."/>
            <person name="Vicuna R."/>
            <person name="Diez B."/>
        </authorList>
    </citation>
    <scope>NUCLEOTIDE SEQUENCE [LARGE SCALE GENOMIC DNA]</scope>
    <source>
        <strain evidence="4 5">1H9</strain>
    </source>
</reference>